<evidence type="ECO:0000256" key="2">
    <source>
        <dbReference type="ARBA" id="ARBA00022729"/>
    </source>
</evidence>
<dbReference type="AlphaFoldDB" id="A0AAU7VJB9"/>
<dbReference type="GO" id="GO:0071281">
    <property type="term" value="P:cellular response to iron ion"/>
    <property type="evidence" value="ECO:0007669"/>
    <property type="project" value="TreeGrafter"/>
</dbReference>
<feature type="coiled-coil region" evidence="3">
    <location>
        <begin position="161"/>
        <end position="188"/>
    </location>
</feature>
<protein>
    <submittedName>
        <fullName evidence="6">ABC transporter substrate-binding protein</fullName>
    </submittedName>
</protein>
<keyword evidence="2 4" id="KW-0732">Signal</keyword>
<proteinExistence type="inferred from homology"/>
<reference evidence="6" key="1">
    <citation type="journal article" date="2013" name="Extremophiles">
        <title>Proteinivorax tanatarense gen. nov., sp. nov., an anaerobic, haloalkaliphilic, proteolytic bacterium isolated from a decaying algal bloom, and proposal of Proteinivoraceae fam. nov.</title>
        <authorList>
            <person name="Kevbrin V."/>
            <person name="Boltyanskaya Y."/>
            <person name="Zhilina T."/>
            <person name="Kolganova T."/>
            <person name="Lavrentjeva E."/>
            <person name="Kuznetsov B."/>
        </authorList>
    </citation>
    <scope>NUCLEOTIDE SEQUENCE</scope>
    <source>
        <strain evidence="6">Z-910T</strain>
    </source>
</reference>
<sequence length="312" mass="35079">MNKKLTTFILLMSMLGLLFMGGCQGAGDKDEDVSMEIESTEFPLTITDSYDNEVTLEEKPERIITVAPSITETIFALGQEDYLVGRTDFCDYPNEVGQIESIGTLQEPNIEKIVELEPDVVVASTHFSEDVYNKLTELDIKVVLLNPQDSFEGVYHVIEKLGKILDANKEAEELVSEMEETIEQVTEKVQDQPNPRIYYVVGYGEHGDFTAGGDTFINEIIEMVSAENVASEIEGWNYSLERLVEQDPDMLIVSKHNNAKEGIMEASGYKELTAVKEERVYEIDNNLLDRQGPRIAEGLKQLAKIVHPDVFK</sequence>
<feature type="signal peptide" evidence="4">
    <location>
        <begin position="1"/>
        <end position="25"/>
    </location>
</feature>
<name>A0AAU7VJB9_9FIRM</name>
<gene>
    <name evidence="6" type="ORF">PRVXT_002080</name>
</gene>
<keyword evidence="3" id="KW-0175">Coiled coil</keyword>
<dbReference type="SUPFAM" id="SSF53807">
    <property type="entry name" value="Helical backbone' metal receptor"/>
    <property type="match status" value="1"/>
</dbReference>
<dbReference type="PANTHER" id="PTHR30535">
    <property type="entry name" value="VITAMIN B12-BINDING PROTEIN"/>
    <property type="match status" value="1"/>
</dbReference>
<dbReference type="InterPro" id="IPR054828">
    <property type="entry name" value="Vit_B12_bind_prot"/>
</dbReference>
<dbReference type="NCBIfam" id="NF038402">
    <property type="entry name" value="TroA_like"/>
    <property type="match status" value="1"/>
</dbReference>
<evidence type="ECO:0000256" key="1">
    <source>
        <dbReference type="ARBA" id="ARBA00008814"/>
    </source>
</evidence>
<evidence type="ECO:0000256" key="3">
    <source>
        <dbReference type="SAM" id="Coils"/>
    </source>
</evidence>
<dbReference type="PANTHER" id="PTHR30535:SF34">
    <property type="entry name" value="MOLYBDATE-BINDING PROTEIN MOLA"/>
    <property type="match status" value="1"/>
</dbReference>
<accession>A0AAU7VJB9</accession>
<feature type="chain" id="PRO_5043459400" evidence="4">
    <location>
        <begin position="26"/>
        <end position="312"/>
    </location>
</feature>
<reference evidence="6" key="2">
    <citation type="submission" date="2024-06" db="EMBL/GenBank/DDBJ databases">
        <authorList>
            <person name="Petrova K.O."/>
            <person name="Toshchakov S.V."/>
            <person name="Boltjanskaja Y.V."/>
            <person name="Kevbrin V."/>
        </authorList>
    </citation>
    <scope>NUCLEOTIDE SEQUENCE</scope>
    <source>
        <strain evidence="6">Z-910T</strain>
    </source>
</reference>
<dbReference type="InterPro" id="IPR050902">
    <property type="entry name" value="ABC_Transporter_SBP"/>
</dbReference>
<evidence type="ECO:0000313" key="6">
    <source>
        <dbReference type="EMBL" id="XBX74060.1"/>
    </source>
</evidence>
<dbReference type="PROSITE" id="PS50983">
    <property type="entry name" value="FE_B12_PBP"/>
    <property type="match status" value="1"/>
</dbReference>
<comment type="similarity">
    <text evidence="1">Belongs to the bacterial solute-binding protein 8 family.</text>
</comment>
<evidence type="ECO:0000259" key="5">
    <source>
        <dbReference type="PROSITE" id="PS50983"/>
    </source>
</evidence>
<dbReference type="Gene3D" id="3.40.50.1980">
    <property type="entry name" value="Nitrogenase molybdenum iron protein domain"/>
    <property type="match status" value="2"/>
</dbReference>
<dbReference type="InterPro" id="IPR002491">
    <property type="entry name" value="ABC_transptr_periplasmic_BD"/>
</dbReference>
<dbReference type="PROSITE" id="PS51257">
    <property type="entry name" value="PROKAR_LIPOPROTEIN"/>
    <property type="match status" value="1"/>
</dbReference>
<evidence type="ECO:0000256" key="4">
    <source>
        <dbReference type="SAM" id="SignalP"/>
    </source>
</evidence>
<dbReference type="EMBL" id="CP158367">
    <property type="protein sequence ID" value="XBX74060.1"/>
    <property type="molecule type" value="Genomic_DNA"/>
</dbReference>
<dbReference type="RefSeq" id="WP_350342818.1">
    <property type="nucleotide sequence ID" value="NZ_CP158367.1"/>
</dbReference>
<feature type="domain" description="Fe/B12 periplasmic-binding" evidence="5">
    <location>
        <begin position="62"/>
        <end position="310"/>
    </location>
</feature>
<organism evidence="6">
    <name type="scientific">Proteinivorax tanatarense</name>
    <dbReference type="NCBI Taxonomy" id="1260629"/>
    <lineage>
        <taxon>Bacteria</taxon>
        <taxon>Bacillati</taxon>
        <taxon>Bacillota</taxon>
        <taxon>Clostridia</taxon>
        <taxon>Eubacteriales</taxon>
        <taxon>Proteinivoracaceae</taxon>
        <taxon>Proteinivorax</taxon>
    </lineage>
</organism>
<dbReference type="Pfam" id="PF01497">
    <property type="entry name" value="Peripla_BP_2"/>
    <property type="match status" value="1"/>
</dbReference>
<dbReference type="CDD" id="cd01143">
    <property type="entry name" value="YvrC"/>
    <property type="match status" value="1"/>
</dbReference>